<evidence type="ECO:0000313" key="3">
    <source>
        <dbReference type="EMBL" id="MBF4768328.1"/>
    </source>
</evidence>
<feature type="compositionally biased region" description="Basic and acidic residues" evidence="1">
    <location>
        <begin position="169"/>
        <end position="200"/>
    </location>
</feature>
<feature type="transmembrane region" description="Helical" evidence="2">
    <location>
        <begin position="42"/>
        <end position="61"/>
    </location>
</feature>
<sequence length="200" mass="22015">MGERTPMGERTSVVVPVETTTGSTPRVTGQIRPVRRSWRPKLTGRAAVLVLVVAVLTVSYASSLKAYLTQRQHIAELKVEIAQSQSDINALEREKARWQDPAFVQSQARARFGYVMPGETSYVVLGADGKPLEAQTSLRTTQEVLVKEPTAWYDTAWRSVLLAGNPPTEEDKPQPLDKIGPDKIGPDKIGPDKIGPDKKQ</sequence>
<evidence type="ECO:0000256" key="1">
    <source>
        <dbReference type="SAM" id="MobiDB-lite"/>
    </source>
</evidence>
<organism evidence="3 4">
    <name type="scientific">Nocardioides agariphilus</name>
    <dbReference type="NCBI Taxonomy" id="433664"/>
    <lineage>
        <taxon>Bacteria</taxon>
        <taxon>Bacillati</taxon>
        <taxon>Actinomycetota</taxon>
        <taxon>Actinomycetes</taxon>
        <taxon>Propionibacteriales</taxon>
        <taxon>Nocardioidaceae</taxon>
        <taxon>Nocardioides</taxon>
    </lineage>
</organism>
<dbReference type="Pfam" id="PF04977">
    <property type="entry name" value="DivIC"/>
    <property type="match status" value="1"/>
</dbReference>
<dbReference type="EMBL" id="JADKPO010000013">
    <property type="protein sequence ID" value="MBF4768328.1"/>
    <property type="molecule type" value="Genomic_DNA"/>
</dbReference>
<dbReference type="InterPro" id="IPR007060">
    <property type="entry name" value="FtsL/DivIC"/>
</dbReference>
<evidence type="ECO:0000256" key="2">
    <source>
        <dbReference type="SAM" id="Phobius"/>
    </source>
</evidence>
<keyword evidence="2" id="KW-0812">Transmembrane</keyword>
<feature type="region of interest" description="Disordered" evidence="1">
    <location>
        <begin position="163"/>
        <end position="200"/>
    </location>
</feature>
<protein>
    <submittedName>
        <fullName evidence="3">Septum formation initiator family protein</fullName>
    </submittedName>
</protein>
<keyword evidence="4" id="KW-1185">Reference proteome</keyword>
<name>A0A930YIQ3_9ACTN</name>
<dbReference type="AlphaFoldDB" id="A0A930YIQ3"/>
<keyword evidence="2" id="KW-1133">Transmembrane helix</keyword>
<gene>
    <name evidence="3" type="ORF">ISU10_11170</name>
</gene>
<keyword evidence="2" id="KW-0472">Membrane</keyword>
<evidence type="ECO:0000313" key="4">
    <source>
        <dbReference type="Proteomes" id="UP000660668"/>
    </source>
</evidence>
<reference evidence="3" key="1">
    <citation type="submission" date="2020-11" db="EMBL/GenBank/DDBJ databases">
        <title>Nocardioides cynanchi sp. nov., isolated from soil of rhizosphere of Cynanchum wilfordii.</title>
        <authorList>
            <person name="Lee J.-S."/>
            <person name="Suh M.K."/>
            <person name="Kim J.-S."/>
        </authorList>
    </citation>
    <scope>NUCLEOTIDE SEQUENCE</scope>
    <source>
        <strain evidence="3">KCTC 19276</strain>
    </source>
</reference>
<dbReference type="Proteomes" id="UP000660668">
    <property type="component" value="Unassembled WGS sequence"/>
</dbReference>
<accession>A0A930YIQ3</accession>
<comment type="caution">
    <text evidence="3">The sequence shown here is derived from an EMBL/GenBank/DDBJ whole genome shotgun (WGS) entry which is preliminary data.</text>
</comment>
<proteinExistence type="predicted"/>